<comment type="caution">
    <text evidence="9">The sequence shown here is derived from an EMBL/GenBank/DDBJ whole genome shotgun (WGS) entry which is preliminary data.</text>
</comment>
<dbReference type="GO" id="GO:0005634">
    <property type="term" value="C:nucleus"/>
    <property type="evidence" value="ECO:0007669"/>
    <property type="project" value="UniProtKB-SubCell"/>
</dbReference>
<comment type="subcellular location">
    <subcellularLocation>
        <location evidence="1 6">Nucleus</location>
    </subcellularLocation>
</comment>
<keyword evidence="3 6" id="KW-0805">Transcription regulation</keyword>
<evidence type="ECO:0000313" key="10">
    <source>
        <dbReference type="Proteomes" id="UP000734854"/>
    </source>
</evidence>
<evidence type="ECO:0000256" key="6">
    <source>
        <dbReference type="RuleBase" id="RU367028"/>
    </source>
</evidence>
<sequence>MGLDLELPPQTQAQERERERDGEEEACLEFALLQAQGFLADSFRFYLNDDSGITCSSSSDTAEEEEDPAVVRRRRSDRLFFDPGGDTSSIMEEAKDSAAVAVVEEEKESPFEDSVAVAVESRNPYGDFRRSMEEVAAAQGLGAGDWERLEELLAWYLSVNGRKTHGFIVGAFLDLLAAMASSASSASASSPFSSSSSSSSSSASNSFKIEEVTEEEASDQLPRELPTPSKSLSS</sequence>
<evidence type="ECO:0000313" key="9">
    <source>
        <dbReference type="EMBL" id="KAG6514501.1"/>
    </source>
</evidence>
<keyword evidence="4 6" id="KW-0804">Transcription</keyword>
<dbReference type="GO" id="GO:0045892">
    <property type="term" value="P:negative regulation of DNA-templated transcription"/>
    <property type="evidence" value="ECO:0007669"/>
    <property type="project" value="UniProtKB-UniRule"/>
</dbReference>
<protein>
    <recommendedName>
        <fullName evidence="6">Transcription repressor</fullName>
    </recommendedName>
    <alternativeName>
        <fullName evidence="6">Ovate family protein</fullName>
    </alternativeName>
</protein>
<accession>A0A8J5LDU1</accession>
<name>A0A8J5LDU1_ZINOF</name>
<dbReference type="NCBIfam" id="TIGR01568">
    <property type="entry name" value="A_thal_3678"/>
    <property type="match status" value="1"/>
</dbReference>
<dbReference type="Pfam" id="PF04844">
    <property type="entry name" value="Ovate"/>
    <property type="match status" value="1"/>
</dbReference>
<evidence type="ECO:0000256" key="5">
    <source>
        <dbReference type="ARBA" id="ARBA00023242"/>
    </source>
</evidence>
<evidence type="ECO:0000256" key="4">
    <source>
        <dbReference type="ARBA" id="ARBA00023163"/>
    </source>
</evidence>
<evidence type="ECO:0000256" key="2">
    <source>
        <dbReference type="ARBA" id="ARBA00022491"/>
    </source>
</evidence>
<keyword evidence="5 6" id="KW-0539">Nucleus</keyword>
<dbReference type="EMBL" id="JACMSC010000007">
    <property type="protein sequence ID" value="KAG6514501.1"/>
    <property type="molecule type" value="Genomic_DNA"/>
</dbReference>
<feature type="region of interest" description="Disordered" evidence="7">
    <location>
        <begin position="186"/>
        <end position="234"/>
    </location>
</feature>
<dbReference type="PROSITE" id="PS51754">
    <property type="entry name" value="OVATE"/>
    <property type="match status" value="1"/>
</dbReference>
<keyword evidence="10" id="KW-1185">Reference proteome</keyword>
<reference evidence="9 10" key="1">
    <citation type="submission" date="2020-08" db="EMBL/GenBank/DDBJ databases">
        <title>Plant Genome Project.</title>
        <authorList>
            <person name="Zhang R.-G."/>
        </authorList>
    </citation>
    <scope>NUCLEOTIDE SEQUENCE [LARGE SCALE GENOMIC DNA]</scope>
    <source>
        <tissue evidence="9">Rhizome</tissue>
    </source>
</reference>
<feature type="region of interest" description="Disordered" evidence="7">
    <location>
        <begin position="1"/>
        <end position="23"/>
    </location>
</feature>
<dbReference type="Proteomes" id="UP000734854">
    <property type="component" value="Unassembled WGS sequence"/>
</dbReference>
<evidence type="ECO:0000256" key="7">
    <source>
        <dbReference type="SAM" id="MobiDB-lite"/>
    </source>
</evidence>
<gene>
    <name evidence="9" type="ORF">ZIOFF_024862</name>
</gene>
<feature type="domain" description="OVATE" evidence="8">
    <location>
        <begin position="117"/>
        <end position="178"/>
    </location>
</feature>
<dbReference type="AlphaFoldDB" id="A0A8J5LDU1"/>
<keyword evidence="2 6" id="KW-0678">Repressor</keyword>
<comment type="function">
    <text evidence="6">Transcriptional repressor that regulates multiple aspects of plant growth and development.</text>
</comment>
<dbReference type="PANTHER" id="PTHR33057:SF26">
    <property type="entry name" value="TRANSCRIPTION REPRESSOR OFP13"/>
    <property type="match status" value="1"/>
</dbReference>
<proteinExistence type="predicted"/>
<evidence type="ECO:0000256" key="1">
    <source>
        <dbReference type="ARBA" id="ARBA00004123"/>
    </source>
</evidence>
<evidence type="ECO:0000259" key="8">
    <source>
        <dbReference type="PROSITE" id="PS51754"/>
    </source>
</evidence>
<dbReference type="InterPro" id="IPR006458">
    <property type="entry name" value="Ovate_C"/>
</dbReference>
<evidence type="ECO:0000256" key="3">
    <source>
        <dbReference type="ARBA" id="ARBA00023015"/>
    </source>
</evidence>
<feature type="compositionally biased region" description="Low complexity" evidence="7">
    <location>
        <begin position="186"/>
        <end position="206"/>
    </location>
</feature>
<dbReference type="PANTHER" id="PTHR33057">
    <property type="entry name" value="TRANSCRIPTION REPRESSOR OFP7-RELATED"/>
    <property type="match status" value="1"/>
</dbReference>
<dbReference type="InterPro" id="IPR038933">
    <property type="entry name" value="Ovate"/>
</dbReference>
<organism evidence="9 10">
    <name type="scientific">Zingiber officinale</name>
    <name type="common">Ginger</name>
    <name type="synonym">Amomum zingiber</name>
    <dbReference type="NCBI Taxonomy" id="94328"/>
    <lineage>
        <taxon>Eukaryota</taxon>
        <taxon>Viridiplantae</taxon>
        <taxon>Streptophyta</taxon>
        <taxon>Embryophyta</taxon>
        <taxon>Tracheophyta</taxon>
        <taxon>Spermatophyta</taxon>
        <taxon>Magnoliopsida</taxon>
        <taxon>Liliopsida</taxon>
        <taxon>Zingiberales</taxon>
        <taxon>Zingiberaceae</taxon>
        <taxon>Zingiber</taxon>
    </lineage>
</organism>